<evidence type="ECO:0000256" key="6">
    <source>
        <dbReference type="ARBA" id="ARBA00023136"/>
    </source>
</evidence>
<evidence type="ECO:0000256" key="5">
    <source>
        <dbReference type="ARBA" id="ARBA00022989"/>
    </source>
</evidence>
<feature type="transmembrane region" description="Helical" evidence="7">
    <location>
        <begin position="235"/>
        <end position="256"/>
    </location>
</feature>
<dbReference type="PANTHER" id="PTHR43744:SF12">
    <property type="entry name" value="ABC TRANSPORTER PERMEASE PROTEIN MG189-RELATED"/>
    <property type="match status" value="1"/>
</dbReference>
<protein>
    <submittedName>
        <fullName evidence="9">ABC transporter permease</fullName>
    </submittedName>
</protein>
<dbReference type="PROSITE" id="PS50928">
    <property type="entry name" value="ABC_TM1"/>
    <property type="match status" value="1"/>
</dbReference>
<dbReference type="GO" id="GO:0055085">
    <property type="term" value="P:transmembrane transport"/>
    <property type="evidence" value="ECO:0007669"/>
    <property type="project" value="InterPro"/>
</dbReference>
<keyword evidence="3" id="KW-1003">Cell membrane</keyword>
<evidence type="ECO:0000256" key="1">
    <source>
        <dbReference type="ARBA" id="ARBA00004651"/>
    </source>
</evidence>
<dbReference type="SUPFAM" id="SSF161098">
    <property type="entry name" value="MetI-like"/>
    <property type="match status" value="1"/>
</dbReference>
<dbReference type="EMBL" id="CP012600">
    <property type="protein sequence ID" value="ALC82839.1"/>
    <property type="molecule type" value="Genomic_DNA"/>
</dbReference>
<proteinExistence type="inferred from homology"/>
<dbReference type="STRING" id="1441095.AM592_15510"/>
<accession>A0A0M5JM30</accession>
<evidence type="ECO:0000256" key="4">
    <source>
        <dbReference type="ARBA" id="ARBA00022692"/>
    </source>
</evidence>
<dbReference type="InterPro" id="IPR035906">
    <property type="entry name" value="MetI-like_sf"/>
</dbReference>
<dbReference type="Gene3D" id="1.10.3720.10">
    <property type="entry name" value="MetI-like"/>
    <property type="match status" value="1"/>
</dbReference>
<dbReference type="InterPro" id="IPR000515">
    <property type="entry name" value="MetI-like"/>
</dbReference>
<dbReference type="AlphaFoldDB" id="A0A0M5JM30"/>
<feature type="transmembrane region" description="Helical" evidence="7">
    <location>
        <begin position="12"/>
        <end position="30"/>
    </location>
</feature>
<keyword evidence="6 7" id="KW-0472">Membrane</keyword>
<feature type="transmembrane region" description="Helical" evidence="7">
    <location>
        <begin position="133"/>
        <end position="156"/>
    </location>
</feature>
<keyword evidence="10" id="KW-1185">Reference proteome</keyword>
<dbReference type="Pfam" id="PF00528">
    <property type="entry name" value="BPD_transp_1"/>
    <property type="match status" value="1"/>
</dbReference>
<keyword evidence="4 7" id="KW-0812">Transmembrane</keyword>
<evidence type="ECO:0000256" key="3">
    <source>
        <dbReference type="ARBA" id="ARBA00022475"/>
    </source>
</evidence>
<organism evidence="9 10">
    <name type="scientific">Bacillus gobiensis</name>
    <dbReference type="NCBI Taxonomy" id="1441095"/>
    <lineage>
        <taxon>Bacteria</taxon>
        <taxon>Bacillati</taxon>
        <taxon>Bacillota</taxon>
        <taxon>Bacilli</taxon>
        <taxon>Bacillales</taxon>
        <taxon>Bacillaceae</taxon>
        <taxon>Bacillus</taxon>
    </lineage>
</organism>
<feature type="domain" description="ABC transmembrane type-1" evidence="8">
    <location>
        <begin position="65"/>
        <end position="256"/>
    </location>
</feature>
<name>A0A0M5JM30_9BACI</name>
<feature type="transmembrane region" description="Helical" evidence="7">
    <location>
        <begin position="93"/>
        <end position="113"/>
    </location>
</feature>
<evidence type="ECO:0000313" key="9">
    <source>
        <dbReference type="EMBL" id="ALC82839.1"/>
    </source>
</evidence>
<dbReference type="OrthoDB" id="187395at2"/>
<gene>
    <name evidence="9" type="ORF">AM592_15510</name>
</gene>
<dbReference type="PANTHER" id="PTHR43744">
    <property type="entry name" value="ABC TRANSPORTER PERMEASE PROTEIN MG189-RELATED-RELATED"/>
    <property type="match status" value="1"/>
</dbReference>
<dbReference type="PATRIC" id="fig|1441095.3.peg.3420"/>
<keyword evidence="5 7" id="KW-1133">Transmembrane helix</keyword>
<dbReference type="GO" id="GO:0005886">
    <property type="term" value="C:plasma membrane"/>
    <property type="evidence" value="ECO:0007669"/>
    <property type="project" value="UniProtKB-SubCell"/>
</dbReference>
<keyword evidence="2 7" id="KW-0813">Transport</keyword>
<evidence type="ECO:0000256" key="7">
    <source>
        <dbReference type="RuleBase" id="RU363032"/>
    </source>
</evidence>
<feature type="transmembrane region" description="Helical" evidence="7">
    <location>
        <begin position="61"/>
        <end position="86"/>
    </location>
</feature>
<comment type="subcellular location">
    <subcellularLocation>
        <location evidence="1 7">Cell membrane</location>
        <topology evidence="1 7">Multi-pass membrane protein</topology>
    </subcellularLocation>
</comment>
<sequence length="270" mass="30111">MIFRISKISLLTIYAMVIILPVSVIILSTFKTSAELFESPFSLPKEFQLQSYLNLFQEQSILLYFTNSLIVTCFSIFITLFFASLIAFAIRRLATWIGLIIFSFFALGMMVPAQVNMLPLYQLISSLNLTNSLTGLVIVNVAGTLPVAVFILSGFARTIPGSLFEASEIDGANNWQIYYKIFLPLSIAPLSSAAIFLSVMYWNDLINPLLYITDDSKKTLPLMLLGFQGEYLTNYPMLFTGVLLSSAPMIIAYLFLQRYFIAGLTAGAVK</sequence>
<comment type="similarity">
    <text evidence="7">Belongs to the binding-protein-dependent transport system permease family.</text>
</comment>
<reference evidence="10" key="1">
    <citation type="submission" date="2015-08" db="EMBL/GenBank/DDBJ databases">
        <title>Genome sequencing project for genomic taxonomy and phylogenomics of Bacillus-like bacteria.</title>
        <authorList>
            <person name="Liu B."/>
            <person name="Wang J."/>
            <person name="Zhu Y."/>
            <person name="Liu G."/>
            <person name="Chen Q."/>
            <person name="Chen Z."/>
            <person name="Lan J."/>
            <person name="Che J."/>
            <person name="Ge C."/>
            <person name="Shi H."/>
            <person name="Pan Z."/>
            <person name="Liu X."/>
        </authorList>
    </citation>
    <scope>NUCLEOTIDE SEQUENCE [LARGE SCALE GENOMIC DNA]</scope>
    <source>
        <strain evidence="10">FJAT-4402</strain>
    </source>
</reference>
<dbReference type="CDD" id="cd06261">
    <property type="entry name" value="TM_PBP2"/>
    <property type="match status" value="1"/>
</dbReference>
<dbReference type="Proteomes" id="UP000067625">
    <property type="component" value="Chromosome"/>
</dbReference>
<evidence type="ECO:0000259" key="8">
    <source>
        <dbReference type="PROSITE" id="PS50928"/>
    </source>
</evidence>
<feature type="transmembrane region" description="Helical" evidence="7">
    <location>
        <begin position="177"/>
        <end position="202"/>
    </location>
</feature>
<reference evidence="9 10" key="2">
    <citation type="journal article" date="2016" name="Int. J. Syst. Evol. Microbiol.">
        <title>Bacillus gobiensis sp. nov., isolated from a soil sample.</title>
        <authorList>
            <person name="Liu B."/>
            <person name="Liu G.H."/>
            <person name="Cetin S."/>
            <person name="Schumann P."/>
            <person name="Pan Z.Z."/>
            <person name="Chen Q.Q."/>
        </authorList>
    </citation>
    <scope>NUCLEOTIDE SEQUENCE [LARGE SCALE GENOMIC DNA]</scope>
    <source>
        <strain evidence="9 10">FJAT-4402</strain>
    </source>
</reference>
<evidence type="ECO:0000256" key="2">
    <source>
        <dbReference type="ARBA" id="ARBA00022448"/>
    </source>
</evidence>
<dbReference type="RefSeq" id="WP_053604651.1">
    <property type="nucleotide sequence ID" value="NZ_CP012600.1"/>
</dbReference>
<evidence type="ECO:0000313" key="10">
    <source>
        <dbReference type="Proteomes" id="UP000067625"/>
    </source>
</evidence>